<dbReference type="InterPro" id="IPR036291">
    <property type="entry name" value="NAD(P)-bd_dom_sf"/>
</dbReference>
<dbReference type="Pfam" id="PF01370">
    <property type="entry name" value="Epimerase"/>
    <property type="match status" value="1"/>
</dbReference>
<dbReference type="Gene3D" id="3.40.50.720">
    <property type="entry name" value="NAD(P)-binding Rossmann-like Domain"/>
    <property type="match status" value="1"/>
</dbReference>
<proteinExistence type="inferred from homology"/>
<evidence type="ECO:0000256" key="1">
    <source>
        <dbReference type="ARBA" id="ARBA00005125"/>
    </source>
</evidence>
<evidence type="ECO:0000313" key="5">
    <source>
        <dbReference type="Proteomes" id="UP001161391"/>
    </source>
</evidence>
<comment type="pathway">
    <text evidence="1">Bacterial outer membrane biogenesis; LPS O-antigen biosynthesis.</text>
</comment>
<dbReference type="Proteomes" id="UP001161391">
    <property type="component" value="Unassembled WGS sequence"/>
</dbReference>
<dbReference type="RefSeq" id="WP_284391431.1">
    <property type="nucleotide sequence ID" value="NZ_BSNK01000002.1"/>
</dbReference>
<dbReference type="PANTHER" id="PTHR43000">
    <property type="entry name" value="DTDP-D-GLUCOSE 4,6-DEHYDRATASE-RELATED"/>
    <property type="match status" value="1"/>
</dbReference>
<reference evidence="4" key="1">
    <citation type="journal article" date="2014" name="Int. J. Syst. Evol. Microbiol.">
        <title>Complete genome of a new Firmicutes species belonging to the dominant human colonic microbiota ('Ruminococcus bicirculans') reveals two chromosomes and a selective capacity to utilize plant glucans.</title>
        <authorList>
            <consortium name="NISC Comparative Sequencing Program"/>
            <person name="Wegmann U."/>
            <person name="Louis P."/>
            <person name="Goesmann A."/>
            <person name="Henrissat B."/>
            <person name="Duncan S.H."/>
            <person name="Flint H.J."/>
        </authorList>
    </citation>
    <scope>NUCLEOTIDE SEQUENCE</scope>
    <source>
        <strain evidence="4">NBRC 108219</strain>
    </source>
</reference>
<name>A0ABQ5VCB1_9PROT</name>
<evidence type="ECO:0000313" key="4">
    <source>
        <dbReference type="EMBL" id="GLQ24700.1"/>
    </source>
</evidence>
<reference evidence="4" key="2">
    <citation type="submission" date="2023-01" db="EMBL/GenBank/DDBJ databases">
        <title>Draft genome sequence of Algimonas ampicilliniresistens strain NBRC 108219.</title>
        <authorList>
            <person name="Sun Q."/>
            <person name="Mori K."/>
        </authorList>
    </citation>
    <scope>NUCLEOTIDE SEQUENCE</scope>
    <source>
        <strain evidence="4">NBRC 108219</strain>
    </source>
</reference>
<comment type="caution">
    <text evidence="4">The sequence shown here is derived from an EMBL/GenBank/DDBJ whole genome shotgun (WGS) entry which is preliminary data.</text>
</comment>
<evidence type="ECO:0000259" key="3">
    <source>
        <dbReference type="Pfam" id="PF01370"/>
    </source>
</evidence>
<sequence length="317" mass="34532">MTMRLLITGGAGCLGANIIDHVIERDGVEAIAVIDNFATGYRESLPADHKKLTVVEGDVANKAAVDALFADFRPTHVINSAAAYKDPDDWTEDARTNYLGSINVAKACADHDVKRLVNFQTSLTYGRPQTVPIPNNAPSAPFTSYGVSKTAGEDAMLSLFPNTASLRLSNVTGPRLSIGPIPTFYTRLKAGKSCFCSDTYRDFMDMSDFLDFLDLALVEGGPTGTFNVGTGESKSIKDVFDQAVEYLGITLDEPVPVVPAGDDDVREMVLDASETESAFDWSPKVSFEDTIRRMYEWYDKNGVTAIFSHVKTPDSVR</sequence>
<evidence type="ECO:0000256" key="2">
    <source>
        <dbReference type="ARBA" id="ARBA00007637"/>
    </source>
</evidence>
<gene>
    <name evidence="4" type="primary">wbmG</name>
    <name evidence="4" type="ORF">GCM10007853_25740</name>
</gene>
<dbReference type="SUPFAM" id="SSF51735">
    <property type="entry name" value="NAD(P)-binding Rossmann-fold domains"/>
    <property type="match status" value="1"/>
</dbReference>
<dbReference type="InterPro" id="IPR001509">
    <property type="entry name" value="Epimerase_deHydtase"/>
</dbReference>
<keyword evidence="5" id="KW-1185">Reference proteome</keyword>
<organism evidence="4 5">
    <name type="scientific">Algimonas ampicilliniresistens</name>
    <dbReference type="NCBI Taxonomy" id="1298735"/>
    <lineage>
        <taxon>Bacteria</taxon>
        <taxon>Pseudomonadati</taxon>
        <taxon>Pseudomonadota</taxon>
        <taxon>Alphaproteobacteria</taxon>
        <taxon>Maricaulales</taxon>
        <taxon>Robiginitomaculaceae</taxon>
        <taxon>Algimonas</taxon>
    </lineage>
</organism>
<protein>
    <submittedName>
        <fullName evidence="4">Nucleotide sugar epimerase/dehydratase</fullName>
    </submittedName>
</protein>
<dbReference type="EMBL" id="BSNK01000002">
    <property type="protein sequence ID" value="GLQ24700.1"/>
    <property type="molecule type" value="Genomic_DNA"/>
</dbReference>
<accession>A0ABQ5VCB1</accession>
<feature type="domain" description="NAD-dependent epimerase/dehydratase" evidence="3">
    <location>
        <begin position="6"/>
        <end position="229"/>
    </location>
</feature>
<comment type="similarity">
    <text evidence="2">Belongs to the NAD(P)-dependent epimerase/dehydratase family.</text>
</comment>